<organism evidence="1 2">
    <name type="scientific">Aspergillus brasiliensis (strain CBS 101740 / IMI 381727 / IBT 21946)</name>
    <dbReference type="NCBI Taxonomy" id="767769"/>
    <lineage>
        <taxon>Eukaryota</taxon>
        <taxon>Fungi</taxon>
        <taxon>Dikarya</taxon>
        <taxon>Ascomycota</taxon>
        <taxon>Pezizomycotina</taxon>
        <taxon>Eurotiomycetes</taxon>
        <taxon>Eurotiomycetidae</taxon>
        <taxon>Eurotiales</taxon>
        <taxon>Aspergillaceae</taxon>
        <taxon>Aspergillus</taxon>
        <taxon>Aspergillus subgen. Circumdati</taxon>
    </lineage>
</organism>
<gene>
    <name evidence="1" type="ORF">ASPBRDRAFT_56806</name>
</gene>
<dbReference type="GeneID" id="93580119"/>
<dbReference type="RefSeq" id="XP_067477330.1">
    <property type="nucleotide sequence ID" value="XM_067627631.1"/>
</dbReference>
<protein>
    <submittedName>
        <fullName evidence="1">Uncharacterized protein</fullName>
    </submittedName>
</protein>
<evidence type="ECO:0000313" key="2">
    <source>
        <dbReference type="Proteomes" id="UP000184499"/>
    </source>
</evidence>
<keyword evidence="2" id="KW-1185">Reference proteome</keyword>
<accession>A0A1L9UEK6</accession>
<name>A0A1L9UEK6_ASPBC</name>
<dbReference type="VEuPathDB" id="FungiDB:ASPBRDRAFT_56806"/>
<proteinExistence type="predicted"/>
<sequence>MDRRTPTPNSQNAADKQWAEEHGYLNYHEVVPGWTDDPRALRHFFRPGTPEWYQARSYGIIDATLVLLGTNNSGEMAFIIKSMGRYYIGDLMIDDIFEISRPKRWPAILRVMEERGAQALGLKTLKHVELPDDEDLPEVEVPEGENLYVPIGQDATSIAGQGQ</sequence>
<dbReference type="AlphaFoldDB" id="A0A1L9UEK6"/>
<dbReference type="OrthoDB" id="4486068at2759"/>
<dbReference type="Proteomes" id="UP000184499">
    <property type="component" value="Unassembled WGS sequence"/>
</dbReference>
<dbReference type="EMBL" id="KV878687">
    <property type="protein sequence ID" value="OJJ70081.1"/>
    <property type="molecule type" value="Genomic_DNA"/>
</dbReference>
<reference evidence="2" key="1">
    <citation type="journal article" date="2017" name="Genome Biol.">
        <title>Comparative genomics reveals high biological diversity and specific adaptations in the industrially and medically important fungal genus Aspergillus.</title>
        <authorList>
            <person name="de Vries R.P."/>
            <person name="Riley R."/>
            <person name="Wiebenga A."/>
            <person name="Aguilar-Osorio G."/>
            <person name="Amillis S."/>
            <person name="Uchima C.A."/>
            <person name="Anderluh G."/>
            <person name="Asadollahi M."/>
            <person name="Askin M."/>
            <person name="Barry K."/>
            <person name="Battaglia E."/>
            <person name="Bayram O."/>
            <person name="Benocci T."/>
            <person name="Braus-Stromeyer S.A."/>
            <person name="Caldana C."/>
            <person name="Canovas D."/>
            <person name="Cerqueira G.C."/>
            <person name="Chen F."/>
            <person name="Chen W."/>
            <person name="Choi C."/>
            <person name="Clum A."/>
            <person name="Dos Santos R.A."/>
            <person name="Damasio A.R."/>
            <person name="Diallinas G."/>
            <person name="Emri T."/>
            <person name="Fekete E."/>
            <person name="Flipphi M."/>
            <person name="Freyberg S."/>
            <person name="Gallo A."/>
            <person name="Gournas C."/>
            <person name="Habgood R."/>
            <person name="Hainaut M."/>
            <person name="Harispe M.L."/>
            <person name="Henrissat B."/>
            <person name="Hilden K.S."/>
            <person name="Hope R."/>
            <person name="Hossain A."/>
            <person name="Karabika E."/>
            <person name="Karaffa L."/>
            <person name="Karanyi Z."/>
            <person name="Krasevec N."/>
            <person name="Kuo A."/>
            <person name="Kusch H."/>
            <person name="LaButti K."/>
            <person name="Lagendijk E.L."/>
            <person name="Lapidus A."/>
            <person name="Levasseur A."/>
            <person name="Lindquist E."/>
            <person name="Lipzen A."/>
            <person name="Logrieco A.F."/>
            <person name="MacCabe A."/>
            <person name="Maekelae M.R."/>
            <person name="Malavazi I."/>
            <person name="Melin P."/>
            <person name="Meyer V."/>
            <person name="Mielnichuk N."/>
            <person name="Miskei M."/>
            <person name="Molnar A.P."/>
            <person name="Mule G."/>
            <person name="Ngan C.Y."/>
            <person name="Orejas M."/>
            <person name="Orosz E."/>
            <person name="Ouedraogo J.P."/>
            <person name="Overkamp K.M."/>
            <person name="Park H.-S."/>
            <person name="Perrone G."/>
            <person name="Piumi F."/>
            <person name="Punt P.J."/>
            <person name="Ram A.F."/>
            <person name="Ramon A."/>
            <person name="Rauscher S."/>
            <person name="Record E."/>
            <person name="Riano-Pachon D.M."/>
            <person name="Robert V."/>
            <person name="Roehrig J."/>
            <person name="Ruller R."/>
            <person name="Salamov A."/>
            <person name="Salih N.S."/>
            <person name="Samson R.A."/>
            <person name="Sandor E."/>
            <person name="Sanguinetti M."/>
            <person name="Schuetze T."/>
            <person name="Sepcic K."/>
            <person name="Shelest E."/>
            <person name="Sherlock G."/>
            <person name="Sophianopoulou V."/>
            <person name="Squina F.M."/>
            <person name="Sun H."/>
            <person name="Susca A."/>
            <person name="Todd R.B."/>
            <person name="Tsang A."/>
            <person name="Unkles S.E."/>
            <person name="van de Wiele N."/>
            <person name="van Rossen-Uffink D."/>
            <person name="Oliveira J.V."/>
            <person name="Vesth T.C."/>
            <person name="Visser J."/>
            <person name="Yu J.-H."/>
            <person name="Zhou M."/>
            <person name="Andersen M.R."/>
            <person name="Archer D.B."/>
            <person name="Baker S.E."/>
            <person name="Benoit I."/>
            <person name="Brakhage A.A."/>
            <person name="Braus G.H."/>
            <person name="Fischer R."/>
            <person name="Frisvad J.C."/>
            <person name="Goldman G.H."/>
            <person name="Houbraken J."/>
            <person name="Oakley B."/>
            <person name="Pocsi I."/>
            <person name="Scazzocchio C."/>
            <person name="Seiboth B."/>
            <person name="vanKuyk P.A."/>
            <person name="Wortman J."/>
            <person name="Dyer P.S."/>
            <person name="Grigoriev I.V."/>
        </authorList>
    </citation>
    <scope>NUCLEOTIDE SEQUENCE [LARGE SCALE GENOMIC DNA]</scope>
    <source>
        <strain evidence="2">CBS 101740 / IMI 381727 / IBT 21946</strain>
    </source>
</reference>
<evidence type="ECO:0000313" key="1">
    <source>
        <dbReference type="EMBL" id="OJJ70081.1"/>
    </source>
</evidence>